<accession>A0A0D3C9J3</accession>
<protein>
    <submittedName>
        <fullName evidence="1">Uncharacterized protein</fullName>
    </submittedName>
</protein>
<dbReference type="STRING" id="109376.A0A0D3C9J3"/>
<reference evidence="1 2" key="1">
    <citation type="journal article" date="2014" name="Genome Biol.">
        <title>Transcriptome and methylome profiling reveals relics of genome dominance in the mesopolyploid Brassica oleracea.</title>
        <authorList>
            <person name="Parkin I.A."/>
            <person name="Koh C."/>
            <person name="Tang H."/>
            <person name="Robinson S.J."/>
            <person name="Kagale S."/>
            <person name="Clarke W.E."/>
            <person name="Town C.D."/>
            <person name="Nixon J."/>
            <person name="Krishnakumar V."/>
            <person name="Bidwell S.L."/>
            <person name="Denoeud F."/>
            <person name="Belcram H."/>
            <person name="Links M.G."/>
            <person name="Just J."/>
            <person name="Clarke C."/>
            <person name="Bender T."/>
            <person name="Huebert T."/>
            <person name="Mason A.S."/>
            <person name="Pires J.C."/>
            <person name="Barker G."/>
            <person name="Moore J."/>
            <person name="Walley P.G."/>
            <person name="Manoli S."/>
            <person name="Batley J."/>
            <person name="Edwards D."/>
            <person name="Nelson M.N."/>
            <person name="Wang X."/>
            <person name="Paterson A.H."/>
            <person name="King G."/>
            <person name="Bancroft I."/>
            <person name="Chalhoub B."/>
            <person name="Sharpe A.G."/>
        </authorList>
    </citation>
    <scope>NUCLEOTIDE SEQUENCE</scope>
    <source>
        <strain evidence="1 2">cv. TO1000</strain>
    </source>
</reference>
<sequence>MLRCSPVMTHKTCVETSSVNMLHHLWKTGWKVSLAADANTCSTWDVVQAVVWRFIHSGFGSQGLSKYLNPPL</sequence>
<dbReference type="OMA" id="VVWRFIH"/>
<reference evidence="1" key="2">
    <citation type="submission" date="2015-03" db="UniProtKB">
        <authorList>
            <consortium name="EnsemblPlants"/>
        </authorList>
    </citation>
    <scope>IDENTIFICATION</scope>
</reference>
<dbReference type="AlphaFoldDB" id="A0A0D3C9J3"/>
<dbReference type="HOGENOM" id="CLU_2725689_0_0_1"/>
<proteinExistence type="predicted"/>
<organism evidence="1 2">
    <name type="scientific">Brassica oleracea var. oleracea</name>
    <dbReference type="NCBI Taxonomy" id="109376"/>
    <lineage>
        <taxon>Eukaryota</taxon>
        <taxon>Viridiplantae</taxon>
        <taxon>Streptophyta</taxon>
        <taxon>Embryophyta</taxon>
        <taxon>Tracheophyta</taxon>
        <taxon>Spermatophyta</taxon>
        <taxon>Magnoliopsida</taxon>
        <taxon>eudicotyledons</taxon>
        <taxon>Gunneridae</taxon>
        <taxon>Pentapetalae</taxon>
        <taxon>rosids</taxon>
        <taxon>malvids</taxon>
        <taxon>Brassicales</taxon>
        <taxon>Brassicaceae</taxon>
        <taxon>Brassiceae</taxon>
        <taxon>Brassica</taxon>
    </lineage>
</organism>
<keyword evidence="2" id="KW-1185">Reference proteome</keyword>
<dbReference type="EnsemblPlants" id="Bo5g016570.1">
    <property type="protein sequence ID" value="Bo5g016570.1"/>
    <property type="gene ID" value="Bo5g016570"/>
</dbReference>
<name>A0A0D3C9J3_BRAOL</name>
<evidence type="ECO:0000313" key="1">
    <source>
        <dbReference type="EnsemblPlants" id="Bo5g016570.1"/>
    </source>
</evidence>
<evidence type="ECO:0000313" key="2">
    <source>
        <dbReference type="Proteomes" id="UP000032141"/>
    </source>
</evidence>
<dbReference type="Gramene" id="Bo5g016570.1">
    <property type="protein sequence ID" value="Bo5g016570.1"/>
    <property type="gene ID" value="Bo5g016570"/>
</dbReference>
<dbReference type="Proteomes" id="UP000032141">
    <property type="component" value="Chromosome C5"/>
</dbReference>